<dbReference type="InterPro" id="IPR016125">
    <property type="entry name" value="Peptidase_C15-like"/>
</dbReference>
<reference evidence="5" key="2">
    <citation type="submission" date="2020-08" db="EMBL/GenBank/DDBJ databases">
        <authorList>
            <person name="Chen M."/>
            <person name="Teng W."/>
            <person name="Zhao L."/>
            <person name="Hu C."/>
            <person name="Zhou Y."/>
            <person name="Han B."/>
            <person name="Song L."/>
            <person name="Shu W."/>
        </authorList>
    </citation>
    <scope>NUCLEOTIDE SEQUENCE</scope>
    <source>
        <strain evidence="5">FACHB-1375</strain>
    </source>
</reference>
<dbReference type="Pfam" id="PF01470">
    <property type="entry name" value="Peptidase_C15"/>
    <property type="match status" value="1"/>
</dbReference>
<evidence type="ECO:0000256" key="2">
    <source>
        <dbReference type="ARBA" id="ARBA00022670"/>
    </source>
</evidence>
<proteinExistence type="inferred from homology"/>
<evidence type="ECO:0000256" key="3">
    <source>
        <dbReference type="ARBA" id="ARBA00022801"/>
    </source>
</evidence>
<dbReference type="GO" id="GO:0006508">
    <property type="term" value="P:proteolysis"/>
    <property type="evidence" value="ECO:0007669"/>
    <property type="project" value="UniProtKB-KW"/>
</dbReference>
<keyword evidence="3" id="KW-0378">Hydrolase</keyword>
<keyword evidence="6" id="KW-1185">Reference proteome</keyword>
<gene>
    <name evidence="5" type="ORF">H6G03_34980</name>
</gene>
<dbReference type="RefSeq" id="WP_190475298.1">
    <property type="nucleotide sequence ID" value="NZ_JACJPW010000176.1"/>
</dbReference>
<accession>A0A926VLN1</accession>
<comment type="similarity">
    <text evidence="1">Belongs to the peptidase C15 family.</text>
</comment>
<keyword evidence="2" id="KW-0645">Protease</keyword>
<evidence type="ECO:0000313" key="6">
    <source>
        <dbReference type="Proteomes" id="UP000641646"/>
    </source>
</evidence>
<sequence length="175" mass="19639">MSKKILLTSFTTWLPHQKSNSSDNLLIEIAQTGQNNPSLATSHSLTFLRHLPVDVEKASSRAIAQIDLLQPDIIICCGMAEKRRILTVESNASLGNHLIETWVDVPKLISDLKVTEISHEAGKFVCEALYYSALKYLRDRQLNSRCVFVHVPIITPDNLSDIRADFSEIINRLAI</sequence>
<evidence type="ECO:0000313" key="5">
    <source>
        <dbReference type="EMBL" id="MBD2186205.1"/>
    </source>
</evidence>
<name>A0A926VLN1_9CYAN</name>
<dbReference type="AlphaFoldDB" id="A0A926VLN1"/>
<dbReference type="InterPro" id="IPR036440">
    <property type="entry name" value="Peptidase_C15-like_sf"/>
</dbReference>
<dbReference type="EMBL" id="JACJPW010000176">
    <property type="protein sequence ID" value="MBD2186205.1"/>
    <property type="molecule type" value="Genomic_DNA"/>
</dbReference>
<keyword evidence="4" id="KW-0788">Thiol protease</keyword>
<comment type="caution">
    <text evidence="5">The sequence shown here is derived from an EMBL/GenBank/DDBJ whole genome shotgun (WGS) entry which is preliminary data.</text>
</comment>
<dbReference type="Gene3D" id="3.40.630.20">
    <property type="entry name" value="Peptidase C15, pyroglutamyl peptidase I-like"/>
    <property type="match status" value="2"/>
</dbReference>
<reference evidence="5" key="1">
    <citation type="journal article" date="2015" name="ISME J.">
        <title>Draft Genome Sequence of Streptomyces incarnatus NRRL8089, which Produces the Nucleoside Antibiotic Sinefungin.</title>
        <authorList>
            <person name="Oshima K."/>
            <person name="Hattori M."/>
            <person name="Shimizu H."/>
            <person name="Fukuda K."/>
            <person name="Nemoto M."/>
            <person name="Inagaki K."/>
            <person name="Tamura T."/>
        </authorList>
    </citation>
    <scope>NUCLEOTIDE SEQUENCE</scope>
    <source>
        <strain evidence="5">FACHB-1375</strain>
    </source>
</reference>
<organism evidence="5 6">
    <name type="scientific">Aerosakkonema funiforme FACHB-1375</name>
    <dbReference type="NCBI Taxonomy" id="2949571"/>
    <lineage>
        <taxon>Bacteria</taxon>
        <taxon>Bacillati</taxon>
        <taxon>Cyanobacteriota</taxon>
        <taxon>Cyanophyceae</taxon>
        <taxon>Oscillatoriophycideae</taxon>
        <taxon>Aerosakkonematales</taxon>
        <taxon>Aerosakkonemataceae</taxon>
        <taxon>Aerosakkonema</taxon>
    </lineage>
</organism>
<dbReference type="Proteomes" id="UP000641646">
    <property type="component" value="Unassembled WGS sequence"/>
</dbReference>
<evidence type="ECO:0000256" key="1">
    <source>
        <dbReference type="ARBA" id="ARBA00006641"/>
    </source>
</evidence>
<dbReference type="SUPFAM" id="SSF53182">
    <property type="entry name" value="Pyrrolidone carboxyl peptidase (pyroglutamate aminopeptidase)"/>
    <property type="match status" value="1"/>
</dbReference>
<dbReference type="GO" id="GO:0008234">
    <property type="term" value="F:cysteine-type peptidase activity"/>
    <property type="evidence" value="ECO:0007669"/>
    <property type="project" value="UniProtKB-KW"/>
</dbReference>
<protein>
    <submittedName>
        <fullName evidence="5">Peptidase C15</fullName>
    </submittedName>
</protein>
<evidence type="ECO:0000256" key="4">
    <source>
        <dbReference type="ARBA" id="ARBA00022807"/>
    </source>
</evidence>